<sequence>SIICDCAKEAERKGYRVFGIQFYGECWGSHSFIPSRRYRPVRRCIDEQFKKCAKNGSNTTCTGENWANFIYKLQQQIMSSLPASYRSLRYNLIDACFGAIFISDCSFPIDIALAIDASGSVGDRSFQLVREFLKLFTQHFDVSHMVRFACLHYDHFVYKDFSFKDEQFRNHTNLEEKLQNMSYPSGATLTHQALIEVIKFFGIGNGARNASEVRRVSVVLTDGRTYGGKRKLIPPVDYLKKYQHVIIVPIGVGWAVSKEELQVMAGDRRHYVLVDNFDKLANAMYEVLDLVCTW</sequence>
<feature type="domain" description="VWFA" evidence="1">
    <location>
        <begin position="110"/>
        <end position="288"/>
    </location>
</feature>
<dbReference type="InterPro" id="IPR036465">
    <property type="entry name" value="vWFA_dom_sf"/>
</dbReference>
<dbReference type="Proteomes" id="UP001159405">
    <property type="component" value="Unassembled WGS sequence"/>
</dbReference>
<keyword evidence="3" id="KW-1185">Reference proteome</keyword>
<dbReference type="InterPro" id="IPR050525">
    <property type="entry name" value="ECM_Assembly_Org"/>
</dbReference>
<organism evidence="2 3">
    <name type="scientific">Porites lobata</name>
    <dbReference type="NCBI Taxonomy" id="104759"/>
    <lineage>
        <taxon>Eukaryota</taxon>
        <taxon>Metazoa</taxon>
        <taxon>Cnidaria</taxon>
        <taxon>Anthozoa</taxon>
        <taxon>Hexacorallia</taxon>
        <taxon>Scleractinia</taxon>
        <taxon>Fungiina</taxon>
        <taxon>Poritidae</taxon>
        <taxon>Porites</taxon>
    </lineage>
</organism>
<evidence type="ECO:0000313" key="3">
    <source>
        <dbReference type="Proteomes" id="UP001159405"/>
    </source>
</evidence>
<dbReference type="PROSITE" id="PS50234">
    <property type="entry name" value="VWFA"/>
    <property type="match status" value="1"/>
</dbReference>
<dbReference type="Pfam" id="PF00092">
    <property type="entry name" value="VWA"/>
    <property type="match status" value="1"/>
</dbReference>
<evidence type="ECO:0000259" key="1">
    <source>
        <dbReference type="PROSITE" id="PS50234"/>
    </source>
</evidence>
<accession>A0ABN8MP66</accession>
<comment type="caution">
    <text evidence="2">The sequence shown here is derived from an EMBL/GenBank/DDBJ whole genome shotgun (WGS) entry which is preliminary data.</text>
</comment>
<dbReference type="PANTHER" id="PTHR24020">
    <property type="entry name" value="COLLAGEN ALPHA"/>
    <property type="match status" value="1"/>
</dbReference>
<dbReference type="SMART" id="SM00327">
    <property type="entry name" value="VWA"/>
    <property type="match status" value="1"/>
</dbReference>
<dbReference type="InterPro" id="IPR002035">
    <property type="entry name" value="VWF_A"/>
</dbReference>
<dbReference type="CDD" id="cd01450">
    <property type="entry name" value="vWFA_subfamily_ECM"/>
    <property type="match status" value="1"/>
</dbReference>
<dbReference type="PRINTS" id="PR00453">
    <property type="entry name" value="VWFADOMAIN"/>
</dbReference>
<feature type="non-terminal residue" evidence="2">
    <location>
        <position position="1"/>
    </location>
</feature>
<reference evidence="2 3" key="1">
    <citation type="submission" date="2022-05" db="EMBL/GenBank/DDBJ databases">
        <authorList>
            <consortium name="Genoscope - CEA"/>
            <person name="William W."/>
        </authorList>
    </citation>
    <scope>NUCLEOTIDE SEQUENCE [LARGE SCALE GENOMIC DNA]</scope>
</reference>
<dbReference type="SUPFAM" id="SSF53300">
    <property type="entry name" value="vWA-like"/>
    <property type="match status" value="1"/>
</dbReference>
<dbReference type="EMBL" id="CALNXK010000001">
    <property type="protein sequence ID" value="CAH3032735.1"/>
    <property type="molecule type" value="Genomic_DNA"/>
</dbReference>
<evidence type="ECO:0000313" key="2">
    <source>
        <dbReference type="EMBL" id="CAH3032735.1"/>
    </source>
</evidence>
<dbReference type="Gene3D" id="3.40.50.410">
    <property type="entry name" value="von Willebrand factor, type A domain"/>
    <property type="match status" value="1"/>
</dbReference>
<name>A0ABN8MP66_9CNID</name>
<gene>
    <name evidence="2" type="ORF">PLOB_00000252</name>
</gene>
<proteinExistence type="predicted"/>
<protein>
    <recommendedName>
        <fullName evidence="1">VWFA domain-containing protein</fullName>
    </recommendedName>
</protein>